<comment type="subunit">
    <text evidence="5">Binds to RNA polymerase II (RNAPII).</text>
</comment>
<proteinExistence type="inferred from homology"/>
<dbReference type="EMBL" id="VRMN01000001">
    <property type="protein sequence ID" value="KAA8498747.1"/>
    <property type="molecule type" value="Genomic_DNA"/>
</dbReference>
<dbReference type="Proteomes" id="UP000324585">
    <property type="component" value="Unassembled WGS sequence"/>
</dbReference>
<evidence type="ECO:0000256" key="1">
    <source>
        <dbReference type="ARBA" id="ARBA00005290"/>
    </source>
</evidence>
<name>A0A5J4Z7T4_PORPP</name>
<comment type="function">
    <text evidence="5">Small GTPase required for proper localization of RNA polymerase II and III (RNAPII and RNAPIII). May act at an RNAP assembly step prior to nuclear import.</text>
</comment>
<keyword evidence="3 5" id="KW-0378">Hydrolase</keyword>
<organism evidence="6 7">
    <name type="scientific">Porphyridium purpureum</name>
    <name type="common">Red alga</name>
    <name type="synonym">Porphyridium cruentum</name>
    <dbReference type="NCBI Taxonomy" id="35688"/>
    <lineage>
        <taxon>Eukaryota</taxon>
        <taxon>Rhodophyta</taxon>
        <taxon>Bangiophyceae</taxon>
        <taxon>Porphyridiales</taxon>
        <taxon>Porphyridiaceae</taxon>
        <taxon>Porphyridium</taxon>
    </lineage>
</organism>
<dbReference type="PANTHER" id="PTHR21231">
    <property type="entry name" value="XPA-BINDING PROTEIN 1-RELATED"/>
    <property type="match status" value="1"/>
</dbReference>
<dbReference type="InterPro" id="IPR027417">
    <property type="entry name" value="P-loop_NTPase"/>
</dbReference>
<sequence>MFGQVVVGPPGSGKSTYCAAVVEFLRGLGRNVCVVNLDPANERCAYEPDLDIRDLVQLDAVASEHALGPNGALIYCMEVLEKNVDWLIDHLVELSRTHDACRYFLLDLPGQAELFTHHHALKHVLDELVYQPKLRMRLCTVNLVDVHYCLDSSRFVSVLLHSWCTMLHLEQPHVNLVTKMDLADQFEGMNIRTEAFSADSEYVLDTDHLVEQLDQGHKAGRFASLNAALLEAVDDYAQVWFYTLNLSDRDCMLHAQMKIDQAMGYVFREQDALRAAAQAQARAQTNE</sequence>
<dbReference type="AlphaFoldDB" id="A0A5J4Z7T4"/>
<dbReference type="Pfam" id="PF03029">
    <property type="entry name" value="ATP_bind_1"/>
    <property type="match status" value="1"/>
</dbReference>
<dbReference type="InterPro" id="IPR030231">
    <property type="entry name" value="Gpn2"/>
</dbReference>
<evidence type="ECO:0000313" key="7">
    <source>
        <dbReference type="Proteomes" id="UP000324585"/>
    </source>
</evidence>
<keyword evidence="2 5" id="KW-0547">Nucleotide-binding</keyword>
<dbReference type="OMA" id="METFLFH"/>
<reference evidence="7" key="1">
    <citation type="journal article" date="2019" name="Nat. Commun.">
        <title>Expansion of phycobilisome linker gene families in mesophilic red algae.</title>
        <authorList>
            <person name="Lee J."/>
            <person name="Kim D."/>
            <person name="Bhattacharya D."/>
            <person name="Yoon H.S."/>
        </authorList>
    </citation>
    <scope>NUCLEOTIDE SEQUENCE [LARGE SCALE GENOMIC DNA]</scope>
    <source>
        <strain evidence="7">CCMP 1328</strain>
    </source>
</reference>
<dbReference type="PANTHER" id="PTHR21231:SF3">
    <property type="entry name" value="GPN-LOOP GTPASE 2"/>
    <property type="match status" value="1"/>
</dbReference>
<dbReference type="SUPFAM" id="SSF52540">
    <property type="entry name" value="P-loop containing nucleoside triphosphate hydrolases"/>
    <property type="match status" value="1"/>
</dbReference>
<dbReference type="GO" id="GO:0003924">
    <property type="term" value="F:GTPase activity"/>
    <property type="evidence" value="ECO:0007669"/>
    <property type="project" value="TreeGrafter"/>
</dbReference>
<evidence type="ECO:0000256" key="2">
    <source>
        <dbReference type="ARBA" id="ARBA00022741"/>
    </source>
</evidence>
<dbReference type="FunFam" id="3.40.50.300:FF:000338">
    <property type="entry name" value="GPN-loop GTPase 2"/>
    <property type="match status" value="1"/>
</dbReference>
<dbReference type="CDD" id="cd17871">
    <property type="entry name" value="GPN2"/>
    <property type="match status" value="1"/>
</dbReference>
<dbReference type="Gene3D" id="3.40.50.300">
    <property type="entry name" value="P-loop containing nucleotide triphosphate hydrolases"/>
    <property type="match status" value="1"/>
</dbReference>
<accession>A0A5J4Z7T4</accession>
<evidence type="ECO:0000256" key="5">
    <source>
        <dbReference type="RuleBase" id="RU365059"/>
    </source>
</evidence>
<comment type="caution">
    <text evidence="6">The sequence shown here is derived from an EMBL/GenBank/DDBJ whole genome shotgun (WGS) entry which is preliminary data.</text>
</comment>
<gene>
    <name evidence="6" type="ORF">FVE85_6332</name>
</gene>
<dbReference type="InterPro" id="IPR004130">
    <property type="entry name" value="Gpn"/>
</dbReference>
<dbReference type="GO" id="GO:0005525">
    <property type="term" value="F:GTP binding"/>
    <property type="evidence" value="ECO:0007669"/>
    <property type="project" value="UniProtKB-KW"/>
</dbReference>
<keyword evidence="7" id="KW-1185">Reference proteome</keyword>
<keyword evidence="4 5" id="KW-0342">GTP-binding</keyword>
<dbReference type="OrthoDB" id="5839at2759"/>
<evidence type="ECO:0000256" key="4">
    <source>
        <dbReference type="ARBA" id="ARBA00023134"/>
    </source>
</evidence>
<protein>
    <recommendedName>
        <fullName evidence="5">GPN-loop GTPase 2</fullName>
    </recommendedName>
</protein>
<dbReference type="GO" id="GO:0005737">
    <property type="term" value="C:cytoplasm"/>
    <property type="evidence" value="ECO:0007669"/>
    <property type="project" value="TreeGrafter"/>
</dbReference>
<evidence type="ECO:0000313" key="6">
    <source>
        <dbReference type="EMBL" id="KAA8498747.1"/>
    </source>
</evidence>
<evidence type="ECO:0000256" key="3">
    <source>
        <dbReference type="ARBA" id="ARBA00022801"/>
    </source>
</evidence>
<comment type="similarity">
    <text evidence="1 5">Belongs to the GPN-loop GTPase family.</text>
</comment>